<dbReference type="OrthoDB" id="419320at2"/>
<sequence length="794" mass="81077">MTSTQEYLQATSQVSEDLSDLGSFLLVLDAGLQTADRVLALPGNLETLLRDRADLIDLPNAVVRLLGSIPYGIGTAIRQLDRVANSVSGTIDAQADILAALDLSWQPAQNLVTVLSEAGSTASVTLAGFEIATGVRVDEAQALSASFGSEQVPSGTELDTRLSDYVEGAERWFQQRDALVEPMRSALNQVTVAVDDIETLLPNLADVRADLDRALSVFRGAANTANRILDALDVDVNLPWPFPDTNLLDVIEAISGVFSAISGFVEDLVFSILRSLGIDIDRVFDPVQDAMLSALQPLFGALATLQSATQQLIGVVSDGLETIRQNLENVLATLADEVDFGALFANTEFGDEAPGLVDFADVLDGGDGEDGLYGLQGNDILRGFGGGDFLFGGIGRDTLSGGEGSDELYGGAGNDALFGGAGADQIHGQSGNDTLWGGLGNDTLVGQEGTDRAAFSIHSGMATIQRNGQTVVVTSSEGVDFLQGVEFLQFSNGVIEVATLAQSGSLPTAGNDRLSGGPQGDFLDGLSGNDTVLGRGGADTLFGSGGNDLLAGHDGDDEIEDLSGDNTVFAGAGNDSVQTGAGQDEIWGGPGSDSLFAGGGADTVGGSDGNDAIGLGSGDDQGWGGAGNDTIFAAAGNDTIAGADGSDDLWAGDGADLVFSGAGNDRAAGAGGDDTVWGGAGNNVIFGADGQDELRGGAGDDTLYGGAGDDSLTGGLDRDVFVFGNGADLVLDFQATPTGDIVDLRFASGIEGFADLQANHMTEAGGGTMITDGMNSMTLAGVSMAQLTSDHFLF</sequence>
<keyword evidence="5" id="KW-0677">Repeat</keyword>
<dbReference type="InterPro" id="IPR003995">
    <property type="entry name" value="RTX_toxin_determinant-A"/>
</dbReference>
<evidence type="ECO:0000256" key="3">
    <source>
        <dbReference type="ARBA" id="ARBA00022525"/>
    </source>
</evidence>
<comment type="subcellular location">
    <subcellularLocation>
        <location evidence="1">Membrane</location>
    </subcellularLocation>
    <subcellularLocation>
        <location evidence="2">Secreted</location>
    </subcellularLocation>
</comment>
<dbReference type="PANTHER" id="PTHR38340:SF1">
    <property type="entry name" value="S-LAYER PROTEIN"/>
    <property type="match status" value="1"/>
</dbReference>
<dbReference type="Gene3D" id="2.150.10.10">
    <property type="entry name" value="Serralysin-like metalloprotease, C-terminal"/>
    <property type="match status" value="5"/>
</dbReference>
<dbReference type="SUPFAM" id="SSF51120">
    <property type="entry name" value="beta-Roll"/>
    <property type="match status" value="2"/>
</dbReference>
<dbReference type="InterPro" id="IPR001343">
    <property type="entry name" value="Hemolysn_Ca-bd"/>
</dbReference>
<dbReference type="GO" id="GO:0016020">
    <property type="term" value="C:membrane"/>
    <property type="evidence" value="ECO:0007669"/>
    <property type="project" value="UniProtKB-SubCell"/>
</dbReference>
<evidence type="ECO:0000313" key="9">
    <source>
        <dbReference type="Proteomes" id="UP000199628"/>
    </source>
</evidence>
<evidence type="ECO:0000256" key="1">
    <source>
        <dbReference type="ARBA" id="ARBA00004370"/>
    </source>
</evidence>
<dbReference type="Pfam" id="PF00353">
    <property type="entry name" value="HemolysinCabind"/>
    <property type="match status" value="8"/>
</dbReference>
<reference evidence="9" key="1">
    <citation type="submission" date="2016-10" db="EMBL/GenBank/DDBJ databases">
        <authorList>
            <person name="Varghese N."/>
            <person name="Submissions S."/>
        </authorList>
    </citation>
    <scope>NUCLEOTIDE SEQUENCE [LARGE SCALE GENOMIC DNA]</scope>
    <source>
        <strain evidence="9">CGMCC 1.9108</strain>
    </source>
</reference>
<name>A0A1G6WRR2_9RHOB</name>
<dbReference type="RefSeq" id="WP_093032682.1">
    <property type="nucleotide sequence ID" value="NZ_FMZV01000009.1"/>
</dbReference>
<dbReference type="InterPro" id="IPR018511">
    <property type="entry name" value="Hemolysin-typ_Ca-bd_CS"/>
</dbReference>
<accession>A0A1G6WRR2</accession>
<proteinExistence type="predicted"/>
<dbReference type="EMBL" id="FMZV01000009">
    <property type="protein sequence ID" value="SDD68353.1"/>
    <property type="molecule type" value="Genomic_DNA"/>
</dbReference>
<dbReference type="InterPro" id="IPR050557">
    <property type="entry name" value="RTX_toxin/Mannuronan_C5-epim"/>
</dbReference>
<gene>
    <name evidence="8" type="ORF">SAMN04488239_109145</name>
</gene>
<organism evidence="8 9">
    <name type="scientific">Ruegeria marina</name>
    <dbReference type="NCBI Taxonomy" id="639004"/>
    <lineage>
        <taxon>Bacteria</taxon>
        <taxon>Pseudomonadati</taxon>
        <taxon>Pseudomonadota</taxon>
        <taxon>Alphaproteobacteria</taxon>
        <taxon>Rhodobacterales</taxon>
        <taxon>Roseobacteraceae</taxon>
        <taxon>Ruegeria</taxon>
    </lineage>
</organism>
<keyword evidence="7" id="KW-0472">Membrane</keyword>
<dbReference type="InterPro" id="IPR011049">
    <property type="entry name" value="Serralysin-like_metalloprot_C"/>
</dbReference>
<evidence type="ECO:0000256" key="5">
    <source>
        <dbReference type="ARBA" id="ARBA00022737"/>
    </source>
</evidence>
<dbReference type="PRINTS" id="PR01488">
    <property type="entry name" value="RTXTOXINA"/>
</dbReference>
<evidence type="ECO:0000256" key="4">
    <source>
        <dbReference type="ARBA" id="ARBA00022656"/>
    </source>
</evidence>
<dbReference type="PANTHER" id="PTHR38340">
    <property type="entry name" value="S-LAYER PROTEIN"/>
    <property type="match status" value="1"/>
</dbReference>
<dbReference type="GO" id="GO:0005576">
    <property type="term" value="C:extracellular region"/>
    <property type="evidence" value="ECO:0007669"/>
    <property type="project" value="UniProtKB-SubCell"/>
</dbReference>
<dbReference type="GO" id="GO:0090729">
    <property type="term" value="F:toxin activity"/>
    <property type="evidence" value="ECO:0007669"/>
    <property type="project" value="UniProtKB-KW"/>
</dbReference>
<dbReference type="Proteomes" id="UP000199628">
    <property type="component" value="Unassembled WGS sequence"/>
</dbReference>
<protein>
    <submittedName>
        <fullName evidence="8">Ca2+-binding protein, RTX toxin-related</fullName>
    </submittedName>
</protein>
<evidence type="ECO:0000256" key="6">
    <source>
        <dbReference type="ARBA" id="ARBA00023026"/>
    </source>
</evidence>
<dbReference type="GO" id="GO:0005509">
    <property type="term" value="F:calcium ion binding"/>
    <property type="evidence" value="ECO:0007669"/>
    <property type="project" value="InterPro"/>
</dbReference>
<evidence type="ECO:0000256" key="2">
    <source>
        <dbReference type="ARBA" id="ARBA00004613"/>
    </source>
</evidence>
<keyword evidence="6" id="KW-0843">Virulence</keyword>
<keyword evidence="4" id="KW-0800">Toxin</keyword>
<evidence type="ECO:0000313" key="8">
    <source>
        <dbReference type="EMBL" id="SDD68353.1"/>
    </source>
</evidence>
<dbReference type="PROSITE" id="PS00330">
    <property type="entry name" value="HEMOLYSIN_CALCIUM"/>
    <property type="match status" value="5"/>
</dbReference>
<dbReference type="AlphaFoldDB" id="A0A1G6WRR2"/>
<keyword evidence="3" id="KW-0964">Secreted</keyword>
<dbReference type="STRING" id="639004.SAMN04488239_109145"/>
<keyword evidence="9" id="KW-1185">Reference proteome</keyword>
<dbReference type="PRINTS" id="PR00313">
    <property type="entry name" value="CABNDNGRPT"/>
</dbReference>
<evidence type="ECO:0000256" key="7">
    <source>
        <dbReference type="ARBA" id="ARBA00023136"/>
    </source>
</evidence>